<dbReference type="PANTHER" id="PTHR42855:SF1">
    <property type="entry name" value="ABC TRANSPORTER DOMAIN-CONTAINING PROTEIN"/>
    <property type="match status" value="1"/>
</dbReference>
<comment type="caution">
    <text evidence="14">The sequence shown here is derived from an EMBL/GenBank/DDBJ whole genome shotgun (WGS) entry which is preliminary data.</text>
</comment>
<dbReference type="FunFam" id="3.40.50.300:FF:000011">
    <property type="entry name" value="Putative ABC transporter ATP-binding component"/>
    <property type="match status" value="1"/>
</dbReference>
<dbReference type="InterPro" id="IPR032781">
    <property type="entry name" value="ABC_tran_Xtn"/>
</dbReference>
<evidence type="ECO:0000256" key="12">
    <source>
        <dbReference type="SAM" id="MobiDB-lite"/>
    </source>
</evidence>
<dbReference type="SUPFAM" id="SSF52540">
    <property type="entry name" value="P-loop containing nucleoside triphosphate hydrolases"/>
    <property type="match status" value="2"/>
</dbReference>
<dbReference type="GO" id="GO:0016887">
    <property type="term" value="F:ATP hydrolysis activity"/>
    <property type="evidence" value="ECO:0007669"/>
    <property type="project" value="InterPro"/>
</dbReference>
<evidence type="ECO:0000256" key="8">
    <source>
        <dbReference type="ARBA" id="ARBA00022840"/>
    </source>
</evidence>
<dbReference type="Gene3D" id="3.40.50.300">
    <property type="entry name" value="P-loop containing nucleotide triphosphate hydrolases"/>
    <property type="match status" value="2"/>
</dbReference>
<keyword evidence="9" id="KW-0810">Translation regulation</keyword>
<dbReference type="CDD" id="cd03221">
    <property type="entry name" value="ABCF_EF-3"/>
    <property type="match status" value="2"/>
</dbReference>
<dbReference type="Pfam" id="PF12848">
    <property type="entry name" value="ABC_tran_Xtn"/>
    <property type="match status" value="1"/>
</dbReference>
<dbReference type="SMART" id="SM00382">
    <property type="entry name" value="AAA"/>
    <property type="match status" value="2"/>
</dbReference>
<keyword evidence="10" id="KW-0694">RNA-binding</keyword>
<keyword evidence="15" id="KW-1185">Reference proteome</keyword>
<evidence type="ECO:0000256" key="4">
    <source>
        <dbReference type="ARBA" id="ARBA00022730"/>
    </source>
</evidence>
<feature type="domain" description="ABC transporter" evidence="13">
    <location>
        <begin position="4"/>
        <end position="249"/>
    </location>
</feature>
<evidence type="ECO:0000313" key="14">
    <source>
        <dbReference type="EMBL" id="MBA9078568.1"/>
    </source>
</evidence>
<dbReference type="EMBL" id="JACJIQ010000014">
    <property type="protein sequence ID" value="MBA9078568.1"/>
    <property type="molecule type" value="Genomic_DNA"/>
</dbReference>
<dbReference type="Pfam" id="PF00005">
    <property type="entry name" value="ABC_tran"/>
    <property type="match status" value="2"/>
</dbReference>
<dbReference type="InterPro" id="IPR003439">
    <property type="entry name" value="ABC_transporter-like_ATP-bd"/>
</dbReference>
<evidence type="ECO:0000256" key="5">
    <source>
        <dbReference type="ARBA" id="ARBA00022737"/>
    </source>
</evidence>
<keyword evidence="11" id="KW-0648">Protein biosynthesis</keyword>
<feature type="compositionally biased region" description="Low complexity" evidence="12">
    <location>
        <begin position="538"/>
        <end position="558"/>
    </location>
</feature>
<dbReference type="Gene3D" id="1.10.287.380">
    <property type="entry name" value="Valyl-tRNA synthetase, C-terminal domain"/>
    <property type="match status" value="1"/>
</dbReference>
<evidence type="ECO:0000256" key="11">
    <source>
        <dbReference type="ARBA" id="ARBA00022917"/>
    </source>
</evidence>
<protein>
    <submittedName>
        <fullName evidence="14">ATP-binding cassette subfamily F protein uup</fullName>
    </submittedName>
</protein>
<dbReference type="FunFam" id="3.40.50.300:FF:000183">
    <property type="entry name" value="ABC transporter ATP-binding protein yjjK"/>
    <property type="match status" value="1"/>
</dbReference>
<gene>
    <name evidence="14" type="ORF">FHS90_003298</name>
</gene>
<evidence type="ECO:0000256" key="6">
    <source>
        <dbReference type="ARBA" id="ARBA00022741"/>
    </source>
</evidence>
<feature type="region of interest" description="Disordered" evidence="12">
    <location>
        <begin position="531"/>
        <end position="570"/>
    </location>
</feature>
<dbReference type="GO" id="GO:0006412">
    <property type="term" value="P:translation"/>
    <property type="evidence" value="ECO:0007669"/>
    <property type="project" value="UniProtKB-KW"/>
</dbReference>
<keyword evidence="6" id="KW-0547">Nucleotide-binding</keyword>
<keyword evidence="4" id="KW-0699">rRNA-binding</keyword>
<organism evidence="14 15">
    <name type="scientific">Rufibacter quisquiliarum</name>
    <dbReference type="NCBI Taxonomy" id="1549639"/>
    <lineage>
        <taxon>Bacteria</taxon>
        <taxon>Pseudomonadati</taxon>
        <taxon>Bacteroidota</taxon>
        <taxon>Cytophagia</taxon>
        <taxon>Cytophagales</taxon>
        <taxon>Hymenobacteraceae</taxon>
        <taxon>Rufibacter</taxon>
    </lineage>
</organism>
<dbReference type="PANTHER" id="PTHR42855">
    <property type="entry name" value="ABC TRANSPORTER ATP-BINDING SUBUNIT"/>
    <property type="match status" value="1"/>
</dbReference>
<evidence type="ECO:0000313" key="15">
    <source>
        <dbReference type="Proteomes" id="UP000563094"/>
    </source>
</evidence>
<dbReference type="InterPro" id="IPR032524">
    <property type="entry name" value="ABC_tran_C"/>
</dbReference>
<proteinExistence type="inferred from homology"/>
<keyword evidence="5" id="KW-0677">Repeat</keyword>
<dbReference type="GO" id="GO:0019843">
    <property type="term" value="F:rRNA binding"/>
    <property type="evidence" value="ECO:0007669"/>
    <property type="project" value="UniProtKB-KW"/>
</dbReference>
<dbReference type="RefSeq" id="WP_182513739.1">
    <property type="nucleotide sequence ID" value="NZ_JACJIQ010000014.1"/>
</dbReference>
<dbReference type="PROSITE" id="PS50893">
    <property type="entry name" value="ABC_TRANSPORTER_2"/>
    <property type="match status" value="2"/>
</dbReference>
<dbReference type="PROSITE" id="PS00211">
    <property type="entry name" value="ABC_TRANSPORTER_1"/>
    <property type="match status" value="2"/>
</dbReference>
<keyword evidence="3" id="KW-0820">tRNA-binding</keyword>
<dbReference type="InterPro" id="IPR017871">
    <property type="entry name" value="ABC_transporter-like_CS"/>
</dbReference>
<dbReference type="InterPro" id="IPR037118">
    <property type="entry name" value="Val-tRNA_synth_C_sf"/>
</dbReference>
<feature type="domain" description="ABC transporter" evidence="13">
    <location>
        <begin position="314"/>
        <end position="532"/>
    </location>
</feature>
<dbReference type="GO" id="GO:0003677">
    <property type="term" value="F:DNA binding"/>
    <property type="evidence" value="ECO:0007669"/>
    <property type="project" value="InterPro"/>
</dbReference>
<evidence type="ECO:0000256" key="1">
    <source>
        <dbReference type="ARBA" id="ARBA00005868"/>
    </source>
</evidence>
<evidence type="ECO:0000256" key="2">
    <source>
        <dbReference type="ARBA" id="ARBA00022490"/>
    </source>
</evidence>
<dbReference type="InterPro" id="IPR027417">
    <property type="entry name" value="P-loop_NTPase"/>
</dbReference>
<dbReference type="GO" id="GO:0006417">
    <property type="term" value="P:regulation of translation"/>
    <property type="evidence" value="ECO:0007669"/>
    <property type="project" value="UniProtKB-KW"/>
</dbReference>
<dbReference type="GO" id="GO:0000049">
    <property type="term" value="F:tRNA binding"/>
    <property type="evidence" value="ECO:0007669"/>
    <property type="project" value="UniProtKB-KW"/>
</dbReference>
<reference evidence="14 15" key="1">
    <citation type="submission" date="2020-08" db="EMBL/GenBank/DDBJ databases">
        <title>Genomic Encyclopedia of Type Strains, Phase IV (KMG-IV): sequencing the most valuable type-strain genomes for metagenomic binning, comparative biology and taxonomic classification.</title>
        <authorList>
            <person name="Goeker M."/>
        </authorList>
    </citation>
    <scope>NUCLEOTIDE SEQUENCE [LARGE SCALE GENOMIC DNA]</scope>
    <source>
        <strain evidence="14 15">DSM 29854</strain>
    </source>
</reference>
<name>A0A839GVW4_9BACT</name>
<keyword evidence="2" id="KW-0963">Cytoplasm</keyword>
<dbReference type="GO" id="GO:0005524">
    <property type="term" value="F:ATP binding"/>
    <property type="evidence" value="ECO:0007669"/>
    <property type="project" value="UniProtKB-KW"/>
</dbReference>
<dbReference type="InterPro" id="IPR003593">
    <property type="entry name" value="AAA+_ATPase"/>
</dbReference>
<evidence type="ECO:0000256" key="7">
    <source>
        <dbReference type="ARBA" id="ARBA00022801"/>
    </source>
</evidence>
<sequence length="631" mass="71734">MNYLSADAISKSFGDRWLFQNLTFGINRGQRVALIGANGAGKTTLLQILAGTIPPDNGTVSVRKGIKVGYLWQQPEFPAGATVQEAIFSGQSEVLEAIRDYEACIADPHVSDAKMQKVMERMENLHAWEYEVRTKQILGKLGIQNLEVMVEHLSGGQKKRVAMARVLIEEPDLLILDEPTNHLDLETIEWFENLLTTEQTTLLMVTHDRYFLDQVANEIAELDRGQLYTYKGNYSYYVEKKAEQEEANAAEMGKAKQLLKKELDWMRKQPRARGTKSKSRVDAFYDLKDKTSQKDTRTQLELSVKSTRQGNQILEIDHLSKRFGDKVVLNDFSYVFRKKDRVGIVGPNGAGKTTFLNMLTGRLAPDSGEIIAGQTTVFGYYTQSELTFNENQRVIDVVKEVAEVVETGNGETITASQFLQHFQFPPAQQYTFVSKLSGGEKRRLQLLRVLIKNPNFLILDEPTNDLDIQTLNILEDFLINFGGSLLIVSHDRYFMDRLVEHLFVFEENGHLRDFPGNYTDYREWAKEREALTAEKETSPSSTPAAPAPVATPAAPAETTPKRKATFKEKQEYEQLEKQIEELEAEKEKLTEEMNSGEGDHKRLAEMAQRIQQITDQVDSKTMRWLELAEII</sequence>
<dbReference type="AlphaFoldDB" id="A0A839GVW4"/>
<accession>A0A839GVW4</accession>
<keyword evidence="7" id="KW-0378">Hydrolase</keyword>
<keyword evidence="8 14" id="KW-0067">ATP-binding</keyword>
<dbReference type="Pfam" id="PF16326">
    <property type="entry name" value="ABC_tran_CTD"/>
    <property type="match status" value="1"/>
</dbReference>
<dbReference type="Proteomes" id="UP000563094">
    <property type="component" value="Unassembled WGS sequence"/>
</dbReference>
<comment type="similarity">
    <text evidence="1">Belongs to the ABC transporter superfamily. ABCF family. Translational throttle EttA subfamily.</text>
</comment>
<evidence type="ECO:0000256" key="3">
    <source>
        <dbReference type="ARBA" id="ARBA00022555"/>
    </source>
</evidence>
<evidence type="ECO:0000256" key="9">
    <source>
        <dbReference type="ARBA" id="ARBA00022845"/>
    </source>
</evidence>
<dbReference type="InterPro" id="IPR051309">
    <property type="entry name" value="ABCF_ATPase"/>
</dbReference>
<evidence type="ECO:0000259" key="13">
    <source>
        <dbReference type="PROSITE" id="PS50893"/>
    </source>
</evidence>
<evidence type="ECO:0000256" key="10">
    <source>
        <dbReference type="ARBA" id="ARBA00022884"/>
    </source>
</evidence>